<feature type="domain" description="Polymerase/histidinol phosphatase N-terminal" evidence="10">
    <location>
        <begin position="8"/>
        <end position="75"/>
    </location>
</feature>
<dbReference type="PANTHER" id="PTHR32294">
    <property type="entry name" value="DNA POLYMERASE III SUBUNIT ALPHA"/>
    <property type="match status" value="1"/>
</dbReference>
<dbReference type="Gene3D" id="1.10.10.1600">
    <property type="entry name" value="Bacterial DNA polymerase III alpha subunit, thumb domain"/>
    <property type="match status" value="1"/>
</dbReference>
<dbReference type="InterPro" id="IPR004805">
    <property type="entry name" value="DnaE2/DnaE/PolC"/>
</dbReference>
<dbReference type="AlphaFoldDB" id="A0A1C3E669"/>
<keyword evidence="7" id="KW-0239">DNA-directed DNA polymerase</keyword>
<dbReference type="GO" id="GO:0006260">
    <property type="term" value="P:DNA replication"/>
    <property type="evidence" value="ECO:0007669"/>
    <property type="project" value="UniProtKB-KW"/>
</dbReference>
<evidence type="ECO:0000256" key="8">
    <source>
        <dbReference type="ARBA" id="ARBA00049244"/>
    </source>
</evidence>
<keyword evidence="5" id="KW-0548">Nucleotidyltransferase</keyword>
<dbReference type="InterPro" id="IPR010994">
    <property type="entry name" value="RuvA_2-like"/>
</dbReference>
<dbReference type="SUPFAM" id="SSF47781">
    <property type="entry name" value="RuvA domain 2-like"/>
    <property type="match status" value="1"/>
</dbReference>
<comment type="catalytic activity">
    <reaction evidence="8">
        <text>DNA(n) + a 2'-deoxyribonucleoside 5'-triphosphate = DNA(n+1) + diphosphate</text>
        <dbReference type="Rhea" id="RHEA:22508"/>
        <dbReference type="Rhea" id="RHEA-COMP:17339"/>
        <dbReference type="Rhea" id="RHEA-COMP:17340"/>
        <dbReference type="ChEBI" id="CHEBI:33019"/>
        <dbReference type="ChEBI" id="CHEBI:61560"/>
        <dbReference type="ChEBI" id="CHEBI:173112"/>
        <dbReference type="EC" id="2.7.7.7"/>
    </reaction>
</comment>
<dbReference type="Pfam" id="PF14579">
    <property type="entry name" value="HHH_6"/>
    <property type="match status" value="1"/>
</dbReference>
<name>A0A1C3E669_9PLAN</name>
<dbReference type="GO" id="GO:0003887">
    <property type="term" value="F:DNA-directed DNA polymerase activity"/>
    <property type="evidence" value="ECO:0007669"/>
    <property type="project" value="UniProtKB-KW"/>
</dbReference>
<proteinExistence type="predicted"/>
<comment type="subcellular location">
    <subcellularLocation>
        <location evidence="1">Cytoplasm</location>
    </subcellularLocation>
</comment>
<dbReference type="InterPro" id="IPR004013">
    <property type="entry name" value="PHP_dom"/>
</dbReference>
<dbReference type="Pfam" id="PF07733">
    <property type="entry name" value="DNA_pol3_alpha"/>
    <property type="match status" value="1"/>
</dbReference>
<dbReference type="InterPro" id="IPR040982">
    <property type="entry name" value="DNA_pol3_finger"/>
</dbReference>
<evidence type="ECO:0000256" key="2">
    <source>
        <dbReference type="ARBA" id="ARBA00012417"/>
    </source>
</evidence>
<dbReference type="InterPro" id="IPR016195">
    <property type="entry name" value="Pol/histidinol_Pase-like"/>
</dbReference>
<dbReference type="InterPro" id="IPR011708">
    <property type="entry name" value="DNA_pol3_alpha_NTPase_dom"/>
</dbReference>
<evidence type="ECO:0000256" key="3">
    <source>
        <dbReference type="ARBA" id="ARBA00019114"/>
    </source>
</evidence>
<dbReference type="PANTHER" id="PTHR32294:SF0">
    <property type="entry name" value="DNA POLYMERASE III SUBUNIT ALPHA"/>
    <property type="match status" value="1"/>
</dbReference>
<feature type="region of interest" description="Disordered" evidence="9">
    <location>
        <begin position="909"/>
        <end position="938"/>
    </location>
</feature>
<dbReference type="InterPro" id="IPR041931">
    <property type="entry name" value="DNA_pol3_alpha_thumb_dom"/>
</dbReference>
<dbReference type="Pfam" id="PF17657">
    <property type="entry name" value="DNA_pol3_finger"/>
    <property type="match status" value="1"/>
</dbReference>
<dbReference type="CDD" id="cd04485">
    <property type="entry name" value="DnaE_OBF"/>
    <property type="match status" value="1"/>
</dbReference>
<keyword evidence="6" id="KW-0235">DNA replication</keyword>
<dbReference type="InterPro" id="IPR003141">
    <property type="entry name" value="Pol/His_phosphatase_N"/>
</dbReference>
<evidence type="ECO:0000256" key="7">
    <source>
        <dbReference type="ARBA" id="ARBA00022932"/>
    </source>
</evidence>
<comment type="caution">
    <text evidence="11">The sequence shown here is derived from an EMBL/GenBank/DDBJ whole genome shotgun (WGS) entry which is preliminary data.</text>
</comment>
<evidence type="ECO:0000313" key="12">
    <source>
        <dbReference type="Proteomes" id="UP000094828"/>
    </source>
</evidence>
<evidence type="ECO:0000256" key="1">
    <source>
        <dbReference type="ARBA" id="ARBA00004496"/>
    </source>
</evidence>
<dbReference type="NCBIfam" id="NF005298">
    <property type="entry name" value="PRK06826.1"/>
    <property type="match status" value="1"/>
</dbReference>
<protein>
    <recommendedName>
        <fullName evidence="3">DNA polymerase III subunit alpha</fullName>
        <ecNumber evidence="2">2.7.7.7</ecNumber>
    </recommendedName>
</protein>
<evidence type="ECO:0000256" key="9">
    <source>
        <dbReference type="SAM" id="MobiDB-lite"/>
    </source>
</evidence>
<dbReference type="InterPro" id="IPR004365">
    <property type="entry name" value="NA-bd_OB_tRNA"/>
</dbReference>
<dbReference type="SUPFAM" id="SSF89550">
    <property type="entry name" value="PHP domain-like"/>
    <property type="match status" value="1"/>
</dbReference>
<dbReference type="Gene3D" id="1.10.150.870">
    <property type="match status" value="1"/>
</dbReference>
<sequence>MTSSRPFAHLHCHSQFSLLDGATRLDGLIKKVKASGMNSVAITDHGNLYGALDFYLMAKGAGVNPILGMEAYIAPGSRLEKSGASRMKEASYHLTLLAMNRVGFQNLVKLSSKAFIEGFYYKPRIDKEILEAHSEGLICLSGCAAGELSQLLLGERFEEAEKLCHWYSQTFGDRFFMEIQNAGYQIQRDCLERTVDLAKRMGLPLVATNDAHYLNTEDAAVQDVLLCVNTKSERSDPKRMKMEGNQLFVRTPEEMYAAFEGFEDAVAMSQQIADRVDIDLDLKTRHFPVFTTPDNKRDIDYLRELCEEGLKWRYGEENIRQEHRDRLDFELSVIEKMGYPSYFLIVWDFVRFAIEKGIPASARGSACGALVAYVLGLSHVCPIKYDLLFERFLDPSRTEPPDIDIDFCRDRRQDVIDYTKAKYGEANVSQIGTFGTLKAKAAIRDVGRVLAVPLKRVDEIAKLVPEELGIELKEALEKSSDLKAAYDTDPQIRELFDYAIQLEGLARSAGTHAAGVVVSDRPISDYVPLQTISGKTDLVTQWEGPTVEKAGLLKMDFLGLRNLTILDKAVKNVALHRGVTIDPVKLPLDDKETYALLQRGETKGIFQLESGGMRDLLTKMKPDSFNDIIATSALYRPGPLEGGMVMTYVEVKHKRAPLPRVHPIMDTILDETYGVMVYQEQVMRILNRLGGIELPQSYQCIKAISKKKLETIAKYKAQFVEGSQKNGLPEAKATELFEMIEKFAGYGFNKSHSTAYAAVAYQTAFLKAHYPAEFMAALLSCEMEDTDRINEHIDDCRRMNIEIVPPDINHCDVEFTVRGPRQVAFGLGAIKGVGEATTQAIVEARQLKGPFTSIFDLCERVDAKSLSKGSLEILVKAGALDSISPKRAAQLACIERAVQAAQSLQKDKARGQKNLFGGDEADSQPGESTSSATLPDVPDWSHREKLAFEKEVLGFYLTSHPLTEQAETIGRYTSHQAMQLAELEDGVEVMLGGMVSSIKKATTKKPSRNGHSRYVNFDLEDPSGVVRCIMWPEQYAVAGEKVVADEIRFVKGKVDKRSREPNVVIDQIWTMPEVERDFTKALAIKFQRGIHDAAVIQRVKDLLGKYPGKSEVIIVVDTIDEADPDQRLRYTALKPLPIKVSCNQDLREGLNDALGAGSVSLVAERRGVSRSGSIGR</sequence>
<dbReference type="RefSeq" id="WP_068852358.1">
    <property type="nucleotide sequence ID" value="NZ_LYDR01000152.1"/>
</dbReference>
<dbReference type="NCBIfam" id="TIGR00594">
    <property type="entry name" value="polc"/>
    <property type="match status" value="1"/>
</dbReference>
<reference evidence="11 12" key="1">
    <citation type="submission" date="2016-05" db="EMBL/GenBank/DDBJ databases">
        <title>Genomic and physiological characterization of Planctopirus sp. isolated from fresh water lake.</title>
        <authorList>
            <person name="Subhash Y."/>
            <person name="Ramana C."/>
        </authorList>
    </citation>
    <scope>NUCLEOTIDE SEQUENCE [LARGE SCALE GENOMIC DNA]</scope>
    <source>
        <strain evidence="11 12">JC280</strain>
    </source>
</reference>
<accession>A0A1C3E669</accession>
<keyword evidence="4" id="KW-0808">Transferase</keyword>
<dbReference type="OrthoDB" id="9803237at2"/>
<dbReference type="NCBIfam" id="NF004226">
    <property type="entry name" value="PRK05673.1"/>
    <property type="match status" value="1"/>
</dbReference>
<dbReference type="STRING" id="1841610.A6X21_12985"/>
<dbReference type="Pfam" id="PF01336">
    <property type="entry name" value="tRNA_anti-codon"/>
    <property type="match status" value="1"/>
</dbReference>
<dbReference type="Proteomes" id="UP000094828">
    <property type="component" value="Unassembled WGS sequence"/>
</dbReference>
<evidence type="ECO:0000256" key="4">
    <source>
        <dbReference type="ARBA" id="ARBA00022679"/>
    </source>
</evidence>
<dbReference type="InterPro" id="IPR029460">
    <property type="entry name" value="DNAPol_HHH"/>
</dbReference>
<keyword evidence="12" id="KW-1185">Reference proteome</keyword>
<dbReference type="GO" id="GO:0003676">
    <property type="term" value="F:nucleic acid binding"/>
    <property type="evidence" value="ECO:0007669"/>
    <property type="project" value="InterPro"/>
</dbReference>
<dbReference type="Pfam" id="PF02811">
    <property type="entry name" value="PHP"/>
    <property type="match status" value="1"/>
</dbReference>
<dbReference type="GO" id="GO:0005737">
    <property type="term" value="C:cytoplasm"/>
    <property type="evidence" value="ECO:0007669"/>
    <property type="project" value="UniProtKB-SubCell"/>
</dbReference>
<evidence type="ECO:0000259" key="10">
    <source>
        <dbReference type="SMART" id="SM00481"/>
    </source>
</evidence>
<dbReference type="SMART" id="SM00481">
    <property type="entry name" value="POLIIIAc"/>
    <property type="match status" value="1"/>
</dbReference>
<dbReference type="EMBL" id="LYDR01000152">
    <property type="protein sequence ID" value="ODA28734.1"/>
    <property type="molecule type" value="Genomic_DNA"/>
</dbReference>
<evidence type="ECO:0000256" key="5">
    <source>
        <dbReference type="ARBA" id="ARBA00022695"/>
    </source>
</evidence>
<dbReference type="EC" id="2.7.7.7" evidence="2"/>
<organism evidence="11 12">
    <name type="scientific">Planctopirus hydrillae</name>
    <dbReference type="NCBI Taxonomy" id="1841610"/>
    <lineage>
        <taxon>Bacteria</taxon>
        <taxon>Pseudomonadati</taxon>
        <taxon>Planctomycetota</taxon>
        <taxon>Planctomycetia</taxon>
        <taxon>Planctomycetales</taxon>
        <taxon>Planctomycetaceae</taxon>
        <taxon>Planctopirus</taxon>
    </lineage>
</organism>
<gene>
    <name evidence="11" type="ORF">A6X21_12985</name>
</gene>
<dbReference type="GO" id="GO:0008408">
    <property type="term" value="F:3'-5' exonuclease activity"/>
    <property type="evidence" value="ECO:0007669"/>
    <property type="project" value="InterPro"/>
</dbReference>
<evidence type="ECO:0000256" key="6">
    <source>
        <dbReference type="ARBA" id="ARBA00022705"/>
    </source>
</evidence>
<dbReference type="Gene3D" id="3.20.20.140">
    <property type="entry name" value="Metal-dependent hydrolases"/>
    <property type="match status" value="1"/>
</dbReference>
<dbReference type="CDD" id="cd12113">
    <property type="entry name" value="PHP_PolIIIA_DnaE3"/>
    <property type="match status" value="1"/>
</dbReference>
<evidence type="ECO:0000313" key="11">
    <source>
        <dbReference type="EMBL" id="ODA28734.1"/>
    </source>
</evidence>